<keyword evidence="3" id="KW-1185">Reference proteome</keyword>
<dbReference type="EMBL" id="JBHUGD010000004">
    <property type="protein sequence ID" value="MFD1949017.1"/>
    <property type="molecule type" value="Genomic_DNA"/>
</dbReference>
<name>A0ABW4TTK3_9ACTN</name>
<evidence type="ECO:0000313" key="3">
    <source>
        <dbReference type="Proteomes" id="UP001597351"/>
    </source>
</evidence>
<reference evidence="3" key="1">
    <citation type="journal article" date="2019" name="Int. J. Syst. Evol. Microbiol.">
        <title>The Global Catalogue of Microorganisms (GCM) 10K type strain sequencing project: providing services to taxonomists for standard genome sequencing and annotation.</title>
        <authorList>
            <consortium name="The Broad Institute Genomics Platform"/>
            <consortium name="The Broad Institute Genome Sequencing Center for Infectious Disease"/>
            <person name="Wu L."/>
            <person name="Ma J."/>
        </authorList>
    </citation>
    <scope>NUCLEOTIDE SEQUENCE [LARGE SCALE GENOMIC DNA]</scope>
    <source>
        <strain evidence="3">CGMCC 1.12477</strain>
    </source>
</reference>
<feature type="region of interest" description="Disordered" evidence="1">
    <location>
        <begin position="86"/>
        <end position="124"/>
    </location>
</feature>
<protein>
    <submittedName>
        <fullName evidence="2">Uncharacterized protein</fullName>
    </submittedName>
</protein>
<dbReference type="RefSeq" id="WP_343921250.1">
    <property type="nucleotide sequence ID" value="NZ_BAAAJT010000003.1"/>
</dbReference>
<evidence type="ECO:0000256" key="1">
    <source>
        <dbReference type="SAM" id="MobiDB-lite"/>
    </source>
</evidence>
<organism evidence="2 3">
    <name type="scientific">Nocardioides aestuarii</name>
    <dbReference type="NCBI Taxonomy" id="252231"/>
    <lineage>
        <taxon>Bacteria</taxon>
        <taxon>Bacillati</taxon>
        <taxon>Actinomycetota</taxon>
        <taxon>Actinomycetes</taxon>
        <taxon>Propionibacteriales</taxon>
        <taxon>Nocardioidaceae</taxon>
        <taxon>Nocardioides</taxon>
    </lineage>
</organism>
<evidence type="ECO:0000313" key="2">
    <source>
        <dbReference type="EMBL" id="MFD1949017.1"/>
    </source>
</evidence>
<dbReference type="Proteomes" id="UP001597351">
    <property type="component" value="Unassembled WGS sequence"/>
</dbReference>
<accession>A0ABW4TTK3</accession>
<proteinExistence type="predicted"/>
<gene>
    <name evidence="2" type="ORF">ACFSDE_19595</name>
</gene>
<sequence length="124" mass="13055">MSVALVPVLIALAVVGVLGTALAALARRRRIQVDEAEGQRQSLRYRVEPGEDPASTVAALHAAGFDAVSDGDVVLVVGDADPERDRSEVREVLRNAPLNTQGDPRPAGSVRFMDEQGGRGARSA</sequence>
<comment type="caution">
    <text evidence="2">The sequence shown here is derived from an EMBL/GenBank/DDBJ whole genome shotgun (WGS) entry which is preliminary data.</text>
</comment>